<dbReference type="CDD" id="cd07247">
    <property type="entry name" value="SgaA_N_like"/>
    <property type="match status" value="1"/>
</dbReference>
<accession>A0A9P4QWZ4</accession>
<name>A0A9P4QWZ4_9PLEO</name>
<dbReference type="SUPFAM" id="SSF54593">
    <property type="entry name" value="Glyoxalase/Bleomycin resistance protein/Dihydroxybiphenyl dioxygenase"/>
    <property type="match status" value="1"/>
</dbReference>
<gene>
    <name evidence="1" type="ORF">EJ04DRAFT_553942</name>
</gene>
<proteinExistence type="predicted"/>
<dbReference type="InterPro" id="IPR029068">
    <property type="entry name" value="Glyas_Bleomycin-R_OHBP_Dase"/>
</dbReference>
<reference evidence="1" key="1">
    <citation type="journal article" date="2020" name="Stud. Mycol.">
        <title>101 Dothideomycetes genomes: a test case for predicting lifestyles and emergence of pathogens.</title>
        <authorList>
            <person name="Haridas S."/>
            <person name="Albert R."/>
            <person name="Binder M."/>
            <person name="Bloem J."/>
            <person name="Labutti K."/>
            <person name="Salamov A."/>
            <person name="Andreopoulos B."/>
            <person name="Baker S."/>
            <person name="Barry K."/>
            <person name="Bills G."/>
            <person name="Bluhm B."/>
            <person name="Cannon C."/>
            <person name="Castanera R."/>
            <person name="Culley D."/>
            <person name="Daum C."/>
            <person name="Ezra D."/>
            <person name="Gonzalez J."/>
            <person name="Henrissat B."/>
            <person name="Kuo A."/>
            <person name="Liang C."/>
            <person name="Lipzen A."/>
            <person name="Lutzoni F."/>
            <person name="Magnuson J."/>
            <person name="Mondo S."/>
            <person name="Nolan M."/>
            <person name="Ohm R."/>
            <person name="Pangilinan J."/>
            <person name="Park H.-J."/>
            <person name="Ramirez L."/>
            <person name="Alfaro M."/>
            <person name="Sun H."/>
            <person name="Tritt A."/>
            <person name="Yoshinaga Y."/>
            <person name="Zwiers L.-H."/>
            <person name="Turgeon B."/>
            <person name="Goodwin S."/>
            <person name="Spatafora J."/>
            <person name="Crous P."/>
            <person name="Grigoriev I."/>
        </authorList>
    </citation>
    <scope>NUCLEOTIDE SEQUENCE</scope>
    <source>
        <strain evidence="1">CBS 125425</strain>
    </source>
</reference>
<organism evidence="1 2">
    <name type="scientific">Polyplosphaeria fusca</name>
    <dbReference type="NCBI Taxonomy" id="682080"/>
    <lineage>
        <taxon>Eukaryota</taxon>
        <taxon>Fungi</taxon>
        <taxon>Dikarya</taxon>
        <taxon>Ascomycota</taxon>
        <taxon>Pezizomycotina</taxon>
        <taxon>Dothideomycetes</taxon>
        <taxon>Pleosporomycetidae</taxon>
        <taxon>Pleosporales</taxon>
        <taxon>Tetraplosphaeriaceae</taxon>
        <taxon>Polyplosphaeria</taxon>
    </lineage>
</organism>
<protein>
    <recommendedName>
        <fullName evidence="3">VOC domain-containing protein</fullName>
    </recommendedName>
</protein>
<comment type="caution">
    <text evidence="1">The sequence shown here is derived from an EMBL/GenBank/DDBJ whole genome shotgun (WGS) entry which is preliminary data.</text>
</comment>
<dbReference type="PANTHER" id="PTHR33993">
    <property type="entry name" value="GLYOXALASE-RELATED"/>
    <property type="match status" value="1"/>
</dbReference>
<dbReference type="InterPro" id="IPR052164">
    <property type="entry name" value="Anthracycline_SecMetBiosynth"/>
</dbReference>
<evidence type="ECO:0000313" key="1">
    <source>
        <dbReference type="EMBL" id="KAF2732619.1"/>
    </source>
</evidence>
<evidence type="ECO:0000313" key="2">
    <source>
        <dbReference type="Proteomes" id="UP000799444"/>
    </source>
</evidence>
<dbReference type="EMBL" id="ML996174">
    <property type="protein sequence ID" value="KAF2732619.1"/>
    <property type="molecule type" value="Genomic_DNA"/>
</dbReference>
<keyword evidence="2" id="KW-1185">Reference proteome</keyword>
<evidence type="ECO:0008006" key="3">
    <source>
        <dbReference type="Google" id="ProtNLM"/>
    </source>
</evidence>
<dbReference type="Proteomes" id="UP000799444">
    <property type="component" value="Unassembled WGS sequence"/>
</dbReference>
<dbReference type="PANTHER" id="PTHR33993:SF14">
    <property type="entry name" value="GB|AAF24581.1"/>
    <property type="match status" value="1"/>
</dbReference>
<sequence>MSTTTSDPTQPPPHPPIGSVCWIEILSKDPPKLKDFYASLFPAWIWNPAQDEPQTEVVHYKFSQPQGLSGGIVKRSEDCAPAEQAMGAGMTVYYFVESIDKIEGEIERAGGKKCFGKTEQGDMGWFANFRDLDGNRFGVYEVNWKGKGE</sequence>
<dbReference type="Gene3D" id="3.10.180.10">
    <property type="entry name" value="2,3-Dihydroxybiphenyl 1,2-Dioxygenase, domain 1"/>
    <property type="match status" value="1"/>
</dbReference>
<dbReference type="AlphaFoldDB" id="A0A9P4QWZ4"/>
<dbReference type="OrthoDB" id="447346at2759"/>